<dbReference type="VEuPathDB" id="MicrosporidiaDB:H312_01842"/>
<dbReference type="AlphaFoldDB" id="A0A059F0B6"/>
<evidence type="ECO:0000313" key="3">
    <source>
        <dbReference type="Proteomes" id="UP000030655"/>
    </source>
</evidence>
<feature type="chain" id="PRO_5001572411" evidence="1">
    <location>
        <begin position="18"/>
        <end position="156"/>
    </location>
</feature>
<organism evidence="2 3">
    <name type="scientific">Anncaliia algerae PRA339</name>
    <dbReference type="NCBI Taxonomy" id="1288291"/>
    <lineage>
        <taxon>Eukaryota</taxon>
        <taxon>Fungi</taxon>
        <taxon>Fungi incertae sedis</taxon>
        <taxon>Microsporidia</taxon>
        <taxon>Tubulinosematoidea</taxon>
        <taxon>Tubulinosematidae</taxon>
        <taxon>Anncaliia</taxon>
    </lineage>
</organism>
<accession>A0A059F0B6</accession>
<keyword evidence="3" id="KW-1185">Reference proteome</keyword>
<sequence length="156" mass="18358">MLKILIHWYILCINASASKYSDELGKDSSLGRDEFNENPFGGFLCLISDLNLLKIGFFKSQMTYDCFHEIHQKVEVGCIDEKISQEYLLNLIYSKKEIKNILIRPSLLIHKFCSENRNQKTDGIYKQLRNILNEVIKDYSNMLANFPRIFIKFNFF</sequence>
<reference evidence="3" key="1">
    <citation type="submission" date="2013-02" db="EMBL/GenBank/DDBJ databases">
        <authorList>
            <consortium name="The Broad Institute Genome Sequencing Platform"/>
            <person name="Cuomo C."/>
            <person name="Becnel J."/>
            <person name="Sanscrainte N."/>
            <person name="Walker B."/>
            <person name="Young S.K."/>
            <person name="Zeng Q."/>
            <person name="Gargeya S."/>
            <person name="Fitzgerald M."/>
            <person name="Haas B."/>
            <person name="Abouelleil A."/>
            <person name="Alvarado L."/>
            <person name="Arachchi H.M."/>
            <person name="Berlin A.M."/>
            <person name="Chapman S.B."/>
            <person name="Dewar J."/>
            <person name="Goldberg J."/>
            <person name="Griggs A."/>
            <person name="Gujja S."/>
            <person name="Hansen M."/>
            <person name="Howarth C."/>
            <person name="Imamovic A."/>
            <person name="Larimer J."/>
            <person name="McCowan C."/>
            <person name="Murphy C."/>
            <person name="Neiman D."/>
            <person name="Pearson M."/>
            <person name="Priest M."/>
            <person name="Roberts A."/>
            <person name="Saif S."/>
            <person name="Shea T."/>
            <person name="Sisk P."/>
            <person name="Sykes S."/>
            <person name="Wortman J."/>
            <person name="Nusbaum C."/>
            <person name="Birren B."/>
        </authorList>
    </citation>
    <scope>NUCLEOTIDE SEQUENCE [LARGE SCALE GENOMIC DNA]</scope>
    <source>
        <strain evidence="3">PRA339</strain>
    </source>
</reference>
<evidence type="ECO:0000313" key="2">
    <source>
        <dbReference type="EMBL" id="KCZ80743.1"/>
    </source>
</evidence>
<protein>
    <submittedName>
        <fullName evidence="2">Uncharacterized protein</fullName>
    </submittedName>
</protein>
<dbReference type="EMBL" id="KK365164">
    <property type="protein sequence ID" value="KCZ80743.1"/>
    <property type="molecule type" value="Genomic_DNA"/>
</dbReference>
<dbReference type="Proteomes" id="UP000030655">
    <property type="component" value="Unassembled WGS sequence"/>
</dbReference>
<reference evidence="2 3" key="2">
    <citation type="submission" date="2014-03" db="EMBL/GenBank/DDBJ databases">
        <title>The Genome Sequence of Anncaliia algerae insect isolate PRA339.</title>
        <authorList>
            <consortium name="The Broad Institute Genome Sequencing Platform"/>
            <consortium name="The Broad Institute Genome Sequencing Center for Infectious Disease"/>
            <person name="Cuomo C."/>
            <person name="Becnel J."/>
            <person name="Sanscrainte N."/>
            <person name="Walker B."/>
            <person name="Young S.K."/>
            <person name="Zeng Q."/>
            <person name="Gargeya S."/>
            <person name="Fitzgerald M."/>
            <person name="Haas B."/>
            <person name="Abouelleil A."/>
            <person name="Alvarado L."/>
            <person name="Arachchi H.M."/>
            <person name="Berlin A.M."/>
            <person name="Chapman S.B."/>
            <person name="Dewar J."/>
            <person name="Goldberg J."/>
            <person name="Griggs A."/>
            <person name="Gujja S."/>
            <person name="Hansen M."/>
            <person name="Howarth C."/>
            <person name="Imamovic A."/>
            <person name="Larimer J."/>
            <person name="McCowan C."/>
            <person name="Murphy C."/>
            <person name="Neiman D."/>
            <person name="Pearson M."/>
            <person name="Priest M."/>
            <person name="Roberts A."/>
            <person name="Saif S."/>
            <person name="Shea T."/>
            <person name="Sisk P."/>
            <person name="Sykes S."/>
            <person name="Wortman J."/>
            <person name="Nusbaum C."/>
            <person name="Birren B."/>
        </authorList>
    </citation>
    <scope>NUCLEOTIDE SEQUENCE [LARGE SCALE GENOMIC DNA]</scope>
    <source>
        <strain evidence="2 3">PRA339</strain>
    </source>
</reference>
<keyword evidence="1" id="KW-0732">Signal</keyword>
<proteinExistence type="predicted"/>
<evidence type="ECO:0000256" key="1">
    <source>
        <dbReference type="SAM" id="SignalP"/>
    </source>
</evidence>
<dbReference type="HOGENOM" id="CLU_1686113_0_0_1"/>
<gene>
    <name evidence="2" type="ORF">H312_01842</name>
</gene>
<name>A0A059F0B6_9MICR</name>
<feature type="signal peptide" evidence="1">
    <location>
        <begin position="1"/>
        <end position="17"/>
    </location>
</feature>